<dbReference type="InterPro" id="IPR045854">
    <property type="entry name" value="NO2/SO3_Rdtase_4Fe4S_sf"/>
</dbReference>
<dbReference type="EMBL" id="CADCXW020000012">
    <property type="protein sequence ID" value="CAD1546466.1"/>
    <property type="molecule type" value="Genomic_DNA"/>
</dbReference>
<evidence type="ECO:0000256" key="2">
    <source>
        <dbReference type="ARBA" id="ARBA00023004"/>
    </source>
</evidence>
<evidence type="ECO:0000256" key="1">
    <source>
        <dbReference type="ARBA" id="ARBA00022723"/>
    </source>
</evidence>
<organism evidence="4">
    <name type="scientific">Bracon brevicornis</name>
    <dbReference type="NCBI Taxonomy" id="1563983"/>
    <lineage>
        <taxon>Eukaryota</taxon>
        <taxon>Metazoa</taxon>
        <taxon>Ecdysozoa</taxon>
        <taxon>Arthropoda</taxon>
        <taxon>Hexapoda</taxon>
        <taxon>Insecta</taxon>
        <taxon>Pterygota</taxon>
        <taxon>Neoptera</taxon>
        <taxon>Endopterygota</taxon>
        <taxon>Hymenoptera</taxon>
        <taxon>Apocrita</taxon>
        <taxon>Ichneumonoidea</taxon>
        <taxon>Braconidae</taxon>
        <taxon>Braconinae</taxon>
        <taxon>Bracon</taxon>
    </lineage>
</organism>
<sequence length="129" mass="14869">MLSNHGCFCAYLHRFKHENIADCPAGCGTPEGAQHVFFHCARFGQAREELNVRLGGGIEPEIIVRFMLEKEENWSAVSSFAKDIMMELREEEQSRRKAREPETIAPRVMQRRLADFWKHLKAESLGRPP</sequence>
<dbReference type="Gene3D" id="3.30.413.10">
    <property type="entry name" value="Sulfite Reductase Hemoprotein, domain 1"/>
    <property type="match status" value="1"/>
</dbReference>
<protein>
    <recommendedName>
        <fullName evidence="5">Reverse transcriptase zinc-binding domain-containing protein</fullName>
    </recommendedName>
</protein>
<keyword evidence="1" id="KW-0479">Metal-binding</keyword>
<evidence type="ECO:0008006" key="5">
    <source>
        <dbReference type="Google" id="ProtNLM"/>
    </source>
</evidence>
<name>A0A6V7J1Z6_9HYME</name>
<gene>
    <name evidence="4" type="ORF">BBRV_LOCUS41646</name>
</gene>
<accession>A0A6V7J1Z6</accession>
<dbReference type="GO" id="GO:0046872">
    <property type="term" value="F:metal ion binding"/>
    <property type="evidence" value="ECO:0007669"/>
    <property type="project" value="UniProtKB-KW"/>
</dbReference>
<proteinExistence type="predicted"/>
<keyword evidence="3" id="KW-0411">Iron-sulfur</keyword>
<dbReference type="GO" id="GO:0051536">
    <property type="term" value="F:iron-sulfur cluster binding"/>
    <property type="evidence" value="ECO:0007669"/>
    <property type="project" value="UniProtKB-KW"/>
</dbReference>
<keyword evidence="2" id="KW-0408">Iron</keyword>
<reference evidence="4" key="1">
    <citation type="submission" date="2020-07" db="EMBL/GenBank/DDBJ databases">
        <authorList>
            <person name="Ferguson B K."/>
        </authorList>
    </citation>
    <scope>NUCLEOTIDE SEQUENCE</scope>
    <source>
        <strain evidence="4">L06</strain>
    </source>
</reference>
<dbReference type="AlphaFoldDB" id="A0A6V7J1Z6"/>
<evidence type="ECO:0000256" key="3">
    <source>
        <dbReference type="ARBA" id="ARBA00023014"/>
    </source>
</evidence>
<evidence type="ECO:0000313" key="4">
    <source>
        <dbReference type="EMBL" id="CAD1546466.1"/>
    </source>
</evidence>